<dbReference type="Proteomes" id="UP000295192">
    <property type="component" value="Unassembled WGS sequence"/>
</dbReference>
<feature type="region of interest" description="Disordered" evidence="1">
    <location>
        <begin position="67"/>
        <end position="93"/>
    </location>
</feature>
<gene>
    <name evidence="2" type="ORF">AWZ03_005083</name>
</gene>
<comment type="caution">
    <text evidence="2">The sequence shown here is derived from an EMBL/GenBank/DDBJ whole genome shotgun (WGS) entry which is preliminary data.</text>
</comment>
<keyword evidence="3" id="KW-1185">Reference proteome</keyword>
<reference evidence="2 3" key="1">
    <citation type="journal article" date="2019" name="J. Hered.">
        <title>An Improved Genome Assembly for Drosophila navojoa, the Basal Species in the mojavensis Cluster.</title>
        <authorList>
            <person name="Vanderlinde T."/>
            <person name="Dupim E.G."/>
            <person name="Nazario-Yepiz N.O."/>
            <person name="Carvalho A.B."/>
        </authorList>
    </citation>
    <scope>NUCLEOTIDE SEQUENCE [LARGE SCALE GENOMIC DNA]</scope>
    <source>
        <strain evidence="2">Navoj_Jal97</strain>
        <tissue evidence="2">Whole organism</tissue>
    </source>
</reference>
<dbReference type="EMBL" id="LSRL02000032">
    <property type="protein sequence ID" value="TDG48539.1"/>
    <property type="molecule type" value="Genomic_DNA"/>
</dbReference>
<organism evidence="2 3">
    <name type="scientific">Drosophila navojoa</name>
    <name type="common">Fruit fly</name>
    <dbReference type="NCBI Taxonomy" id="7232"/>
    <lineage>
        <taxon>Eukaryota</taxon>
        <taxon>Metazoa</taxon>
        <taxon>Ecdysozoa</taxon>
        <taxon>Arthropoda</taxon>
        <taxon>Hexapoda</taxon>
        <taxon>Insecta</taxon>
        <taxon>Pterygota</taxon>
        <taxon>Neoptera</taxon>
        <taxon>Endopterygota</taxon>
        <taxon>Diptera</taxon>
        <taxon>Brachycera</taxon>
        <taxon>Muscomorpha</taxon>
        <taxon>Ephydroidea</taxon>
        <taxon>Drosophilidae</taxon>
        <taxon>Drosophila</taxon>
    </lineage>
</organism>
<feature type="region of interest" description="Disordered" evidence="1">
    <location>
        <begin position="123"/>
        <end position="168"/>
    </location>
</feature>
<feature type="compositionally biased region" description="Low complexity" evidence="1">
    <location>
        <begin position="137"/>
        <end position="157"/>
    </location>
</feature>
<accession>A0A484BIC1</accession>
<name>A0A484BIC1_DRONA</name>
<evidence type="ECO:0000256" key="1">
    <source>
        <dbReference type="SAM" id="MobiDB-lite"/>
    </source>
</evidence>
<sequence length="168" mass="18315">MTIKQNTIIISQQGINQQIAISNGSSSSSWDIGRLVGGQWGVVATSSQQQQQQQQQQQNQAEAAAASAVKIINSEQKPVETHKNVPLSSNGRNELGGQEANVGYVGYAHCGSVQFHCNGVQALASPGYDDPVEGRSQQQQEQQQQQQEQHEQQQQQQKPQADKPLLIT</sequence>
<evidence type="ECO:0000313" key="3">
    <source>
        <dbReference type="Proteomes" id="UP000295192"/>
    </source>
</evidence>
<proteinExistence type="predicted"/>
<evidence type="ECO:0000313" key="2">
    <source>
        <dbReference type="EMBL" id="TDG48539.1"/>
    </source>
</evidence>
<dbReference type="AlphaFoldDB" id="A0A484BIC1"/>
<protein>
    <submittedName>
        <fullName evidence="2">Uncharacterized protein</fullName>
    </submittedName>
</protein>